<gene>
    <name evidence="2" type="ORF">ACAOBT_LOCUS6657</name>
</gene>
<name>A0A9P0P438_ACAOB</name>
<accession>A0A9P0P438</accession>
<reference evidence="2" key="1">
    <citation type="submission" date="2022-03" db="EMBL/GenBank/DDBJ databases">
        <authorList>
            <person name="Sayadi A."/>
        </authorList>
    </citation>
    <scope>NUCLEOTIDE SEQUENCE</scope>
</reference>
<protein>
    <submittedName>
        <fullName evidence="2">Uncharacterized protein</fullName>
    </submittedName>
</protein>
<evidence type="ECO:0000313" key="2">
    <source>
        <dbReference type="EMBL" id="CAH1966076.1"/>
    </source>
</evidence>
<proteinExistence type="predicted"/>
<dbReference type="AlphaFoldDB" id="A0A9P0P438"/>
<feature type="signal peptide" evidence="1">
    <location>
        <begin position="1"/>
        <end position="20"/>
    </location>
</feature>
<feature type="chain" id="PRO_5040453872" evidence="1">
    <location>
        <begin position="21"/>
        <end position="43"/>
    </location>
</feature>
<evidence type="ECO:0000313" key="3">
    <source>
        <dbReference type="Proteomes" id="UP001152888"/>
    </source>
</evidence>
<keyword evidence="1" id="KW-0732">Signal</keyword>
<keyword evidence="3" id="KW-1185">Reference proteome</keyword>
<dbReference type="EMBL" id="CAKOFQ010006730">
    <property type="protein sequence ID" value="CAH1966076.1"/>
    <property type="molecule type" value="Genomic_DNA"/>
</dbReference>
<sequence>MKILLISFTFLASLVVLSSAEQQHAKPVIVPGPGSASLCRTRT</sequence>
<organism evidence="2 3">
    <name type="scientific">Acanthoscelides obtectus</name>
    <name type="common">Bean weevil</name>
    <name type="synonym">Bruchus obtectus</name>
    <dbReference type="NCBI Taxonomy" id="200917"/>
    <lineage>
        <taxon>Eukaryota</taxon>
        <taxon>Metazoa</taxon>
        <taxon>Ecdysozoa</taxon>
        <taxon>Arthropoda</taxon>
        <taxon>Hexapoda</taxon>
        <taxon>Insecta</taxon>
        <taxon>Pterygota</taxon>
        <taxon>Neoptera</taxon>
        <taxon>Endopterygota</taxon>
        <taxon>Coleoptera</taxon>
        <taxon>Polyphaga</taxon>
        <taxon>Cucujiformia</taxon>
        <taxon>Chrysomeloidea</taxon>
        <taxon>Chrysomelidae</taxon>
        <taxon>Bruchinae</taxon>
        <taxon>Bruchini</taxon>
        <taxon>Acanthoscelides</taxon>
    </lineage>
</organism>
<evidence type="ECO:0000256" key="1">
    <source>
        <dbReference type="SAM" id="SignalP"/>
    </source>
</evidence>
<comment type="caution">
    <text evidence="2">The sequence shown here is derived from an EMBL/GenBank/DDBJ whole genome shotgun (WGS) entry which is preliminary data.</text>
</comment>
<dbReference type="Proteomes" id="UP001152888">
    <property type="component" value="Unassembled WGS sequence"/>
</dbReference>